<evidence type="ECO:0000256" key="4">
    <source>
        <dbReference type="ARBA" id="ARBA00006511"/>
    </source>
</evidence>
<evidence type="ECO:0000256" key="9">
    <source>
        <dbReference type="ARBA" id="ARBA00022964"/>
    </source>
</evidence>
<evidence type="ECO:0000256" key="11">
    <source>
        <dbReference type="ARBA" id="ARBA00023004"/>
    </source>
</evidence>
<evidence type="ECO:0000256" key="2">
    <source>
        <dbReference type="ARBA" id="ARBA00002035"/>
    </source>
</evidence>
<evidence type="ECO:0000256" key="8">
    <source>
        <dbReference type="ARBA" id="ARBA00022896"/>
    </source>
</evidence>
<evidence type="ECO:0000256" key="7">
    <source>
        <dbReference type="ARBA" id="ARBA00022824"/>
    </source>
</evidence>
<keyword evidence="9" id="KW-0223">Dioxygenase</keyword>
<dbReference type="SUPFAM" id="SSF48452">
    <property type="entry name" value="TPR-like"/>
    <property type="match status" value="1"/>
</dbReference>
<dbReference type="Pfam" id="PF08336">
    <property type="entry name" value="P4Ha_N"/>
    <property type="match status" value="1"/>
</dbReference>
<gene>
    <name evidence="14" type="ORF">ABMA28_002224</name>
</gene>
<keyword evidence="8" id="KW-0847">Vitamin C</keyword>
<dbReference type="GO" id="GO:0046872">
    <property type="term" value="F:metal ion binding"/>
    <property type="evidence" value="ECO:0007669"/>
    <property type="project" value="UniProtKB-KW"/>
</dbReference>
<dbReference type="GO" id="GO:0005788">
    <property type="term" value="C:endoplasmic reticulum lumen"/>
    <property type="evidence" value="ECO:0007669"/>
    <property type="project" value="UniProtKB-SubCell"/>
</dbReference>
<evidence type="ECO:0000256" key="1">
    <source>
        <dbReference type="ARBA" id="ARBA00001961"/>
    </source>
</evidence>
<dbReference type="FunFam" id="2.60.120.620:FF:000001">
    <property type="entry name" value="Prolyl 4-hydroxylase subunit alpha 2"/>
    <property type="match status" value="1"/>
</dbReference>
<comment type="function">
    <text evidence="2">Catalyzes the post-translational formation of 4-hydroxyproline in -Xaa-Pro-Gly- sequences in collagens and other proteins.</text>
</comment>
<keyword evidence="11" id="KW-0408">Iron</keyword>
<accession>A0ABD0T4E7</accession>
<dbReference type="Proteomes" id="UP001549921">
    <property type="component" value="Unassembled WGS sequence"/>
</dbReference>
<reference evidence="14 15" key="1">
    <citation type="submission" date="2024-06" db="EMBL/GenBank/DDBJ databases">
        <title>A chromosome-level genome assembly of beet webworm, Loxostege sticticalis.</title>
        <authorList>
            <person name="Zhang Y."/>
        </authorList>
    </citation>
    <scope>NUCLEOTIDE SEQUENCE [LARGE SCALE GENOMIC DNA]</scope>
    <source>
        <strain evidence="14">AQ028</strain>
        <tissue evidence="14">Male pupae</tissue>
    </source>
</reference>
<dbReference type="Pfam" id="PF13640">
    <property type="entry name" value="2OG-FeII_Oxy_3"/>
    <property type="match status" value="1"/>
</dbReference>
<keyword evidence="12" id="KW-0325">Glycoprotein</keyword>
<dbReference type="InterPro" id="IPR059068">
    <property type="entry name" value="TPR_P4H"/>
</dbReference>
<proteinExistence type="inferred from homology"/>
<comment type="caution">
    <text evidence="14">The sequence shown here is derived from an EMBL/GenBank/DDBJ whole genome shotgun (WGS) entry which is preliminary data.</text>
</comment>
<dbReference type="SMART" id="SM00702">
    <property type="entry name" value="P4Hc"/>
    <property type="match status" value="1"/>
</dbReference>
<sequence length="563" mass="64824">MKMDLNFNWTYLLGSIIVLNAISWTQAELFTAISEVEPLLETHKRIIDDLDDYIAKEEKRLITLKKHLSLYKREHEKAMEDIPNYLGNPINAFTLIKRLTTDLDFIESSIKIGTEYIKNITMNHDDVKYPALEDLTGAAQALTRLQETYHLDVHELSEGVLNGVVYSTPMTAGDCYELGRALYNEKDYKNALAWMTEALRKYREEKEPYHFSEIDVLEYISFSHYLLGDVRTALEWTKKLLVLDPKHPRAPGNIPHYQKTIAEEEARKLKRLRGELGDEPAEEKQTISEELSEYHKERKSYEILCRGEMDIPTEIAKRLHCRYLTENHPFLRLAPIKMEYMYLNPDVVIFHDVMSDDEIHFIQEAAKPRFKRAVVHDPKTGELVPAHYRISKSAWLRDEESEVIARVSQRVADMTGLSMDTAEDLQVVNYGIGGHYEPHYDFARVSVKSRQENAFKKFSGNRIATVLFYMSDVAQGGATVFTKLGLSLFPIKGAAAFWLNLHPSGEGDLATRHAACPVLRGSKWVSNKWLHQGGQEFLKPCDLEYQDEGIVRKIPKPVPKTFR</sequence>
<dbReference type="InterPro" id="IPR005123">
    <property type="entry name" value="Oxoglu/Fe-dep_dioxygenase_dom"/>
</dbReference>
<dbReference type="Gene3D" id="2.60.120.620">
    <property type="entry name" value="q2cbj1_9rhob like domain"/>
    <property type="match status" value="1"/>
</dbReference>
<evidence type="ECO:0000313" key="14">
    <source>
        <dbReference type="EMBL" id="KAL0831415.1"/>
    </source>
</evidence>
<dbReference type="GO" id="GO:0004656">
    <property type="term" value="F:procollagen-proline 4-dioxygenase activity"/>
    <property type="evidence" value="ECO:0007669"/>
    <property type="project" value="UniProtKB-EC"/>
</dbReference>
<comment type="subcellular location">
    <subcellularLocation>
        <location evidence="3">Endoplasmic reticulum lumen</location>
    </subcellularLocation>
</comment>
<dbReference type="InterPro" id="IPR013547">
    <property type="entry name" value="P4H_N"/>
</dbReference>
<dbReference type="InterPro" id="IPR044862">
    <property type="entry name" value="Pro_4_hyd_alph_FE2OG_OXY"/>
</dbReference>
<evidence type="ECO:0000256" key="5">
    <source>
        <dbReference type="ARBA" id="ARBA00012269"/>
    </source>
</evidence>
<dbReference type="EC" id="1.14.11.2" evidence="5"/>
<dbReference type="PANTHER" id="PTHR10869">
    <property type="entry name" value="PROLYL 4-HYDROXYLASE ALPHA SUBUNIT"/>
    <property type="match status" value="1"/>
</dbReference>
<evidence type="ECO:0000256" key="12">
    <source>
        <dbReference type="ARBA" id="ARBA00023180"/>
    </source>
</evidence>
<evidence type="ECO:0000313" key="15">
    <source>
        <dbReference type="Proteomes" id="UP001549921"/>
    </source>
</evidence>
<dbReference type="PROSITE" id="PS51471">
    <property type="entry name" value="FE2OG_OXY"/>
    <property type="match status" value="1"/>
</dbReference>
<dbReference type="AlphaFoldDB" id="A0ABD0T4E7"/>
<dbReference type="EMBL" id="JBEDNZ010000012">
    <property type="protein sequence ID" value="KAL0831415.1"/>
    <property type="molecule type" value="Genomic_DNA"/>
</dbReference>
<dbReference type="InterPro" id="IPR045054">
    <property type="entry name" value="P4HA-like"/>
</dbReference>
<evidence type="ECO:0000259" key="13">
    <source>
        <dbReference type="PROSITE" id="PS51471"/>
    </source>
</evidence>
<protein>
    <recommendedName>
        <fullName evidence="5">procollagen-proline 4-dioxygenase</fullName>
        <ecNumber evidence="5">1.14.11.2</ecNumber>
    </recommendedName>
</protein>
<dbReference type="Pfam" id="PF23558">
    <property type="entry name" value="TPR_P4H"/>
    <property type="match status" value="1"/>
</dbReference>
<comment type="similarity">
    <text evidence="4">Belongs to the P4HA family.</text>
</comment>
<evidence type="ECO:0000256" key="6">
    <source>
        <dbReference type="ARBA" id="ARBA00022723"/>
    </source>
</evidence>
<dbReference type="PANTHER" id="PTHR10869:SF244">
    <property type="entry name" value="PROLYL 4-HYDROXYLASE SUBUNIT ALPHA-2"/>
    <property type="match status" value="1"/>
</dbReference>
<organism evidence="14 15">
    <name type="scientific">Loxostege sticticalis</name>
    <name type="common">Beet webworm moth</name>
    <dbReference type="NCBI Taxonomy" id="481309"/>
    <lineage>
        <taxon>Eukaryota</taxon>
        <taxon>Metazoa</taxon>
        <taxon>Ecdysozoa</taxon>
        <taxon>Arthropoda</taxon>
        <taxon>Hexapoda</taxon>
        <taxon>Insecta</taxon>
        <taxon>Pterygota</taxon>
        <taxon>Neoptera</taxon>
        <taxon>Endopterygota</taxon>
        <taxon>Lepidoptera</taxon>
        <taxon>Glossata</taxon>
        <taxon>Ditrysia</taxon>
        <taxon>Pyraloidea</taxon>
        <taxon>Crambidae</taxon>
        <taxon>Pyraustinae</taxon>
        <taxon>Loxostege</taxon>
    </lineage>
</organism>
<dbReference type="Gene3D" id="6.10.140.1460">
    <property type="match status" value="1"/>
</dbReference>
<name>A0ABD0T4E7_LOXSC</name>
<evidence type="ECO:0000256" key="10">
    <source>
        <dbReference type="ARBA" id="ARBA00023002"/>
    </source>
</evidence>
<keyword evidence="7" id="KW-0256">Endoplasmic reticulum</keyword>
<dbReference type="InterPro" id="IPR006620">
    <property type="entry name" value="Pro_4_hyd_alph"/>
</dbReference>
<dbReference type="GO" id="GO:0031418">
    <property type="term" value="F:L-ascorbic acid binding"/>
    <property type="evidence" value="ECO:0007669"/>
    <property type="project" value="UniProtKB-KW"/>
</dbReference>
<dbReference type="FunFam" id="1.25.40.10:FF:000006">
    <property type="entry name" value="Prolyl 4-hydroxylase subunit alpha 2"/>
    <property type="match status" value="1"/>
</dbReference>
<keyword evidence="6" id="KW-0479">Metal-binding</keyword>
<dbReference type="InterPro" id="IPR011990">
    <property type="entry name" value="TPR-like_helical_dom_sf"/>
</dbReference>
<evidence type="ECO:0000256" key="3">
    <source>
        <dbReference type="ARBA" id="ARBA00004319"/>
    </source>
</evidence>
<comment type="cofactor">
    <cofactor evidence="1">
        <name>L-ascorbate</name>
        <dbReference type="ChEBI" id="CHEBI:38290"/>
    </cofactor>
</comment>
<feature type="domain" description="Fe2OG dioxygenase" evidence="13">
    <location>
        <begin position="421"/>
        <end position="532"/>
    </location>
</feature>
<dbReference type="Gene3D" id="1.25.40.10">
    <property type="entry name" value="Tetratricopeptide repeat domain"/>
    <property type="match status" value="1"/>
</dbReference>
<keyword evidence="10" id="KW-0560">Oxidoreductase</keyword>